<proteinExistence type="predicted"/>
<name>A6G2E7_9BACT</name>
<dbReference type="Proteomes" id="UP000005801">
    <property type="component" value="Unassembled WGS sequence"/>
</dbReference>
<evidence type="ECO:0000313" key="3">
    <source>
        <dbReference type="EMBL" id="EDM79884.1"/>
    </source>
</evidence>
<protein>
    <submittedName>
        <fullName evidence="3">Uncharacterized protein</fullName>
    </submittedName>
</protein>
<keyword evidence="4" id="KW-1185">Reference proteome</keyword>
<dbReference type="AlphaFoldDB" id="A6G2E7"/>
<feature type="compositionally biased region" description="Low complexity" evidence="1">
    <location>
        <begin position="1"/>
        <end position="10"/>
    </location>
</feature>
<organism evidence="3 4">
    <name type="scientific">Plesiocystis pacifica SIR-1</name>
    <dbReference type="NCBI Taxonomy" id="391625"/>
    <lineage>
        <taxon>Bacteria</taxon>
        <taxon>Pseudomonadati</taxon>
        <taxon>Myxococcota</taxon>
        <taxon>Polyangia</taxon>
        <taxon>Nannocystales</taxon>
        <taxon>Nannocystaceae</taxon>
        <taxon>Plesiocystis</taxon>
    </lineage>
</organism>
<dbReference type="EMBL" id="ABCS01000015">
    <property type="protein sequence ID" value="EDM79884.1"/>
    <property type="molecule type" value="Genomic_DNA"/>
</dbReference>
<accession>A6G2E7</accession>
<reference evidence="3 4" key="1">
    <citation type="submission" date="2007-06" db="EMBL/GenBank/DDBJ databases">
        <authorList>
            <person name="Shimkets L."/>
            <person name="Ferriera S."/>
            <person name="Johnson J."/>
            <person name="Kravitz S."/>
            <person name="Beeson K."/>
            <person name="Sutton G."/>
            <person name="Rogers Y.-H."/>
            <person name="Friedman R."/>
            <person name="Frazier M."/>
            <person name="Venter J.C."/>
        </authorList>
    </citation>
    <scope>NUCLEOTIDE SEQUENCE [LARGE SCALE GENOMIC DNA]</scope>
    <source>
        <strain evidence="3 4">SIR-1</strain>
    </source>
</reference>
<dbReference type="RefSeq" id="WP_006970896.1">
    <property type="nucleotide sequence ID" value="NZ_ABCS01000015.1"/>
</dbReference>
<evidence type="ECO:0000256" key="2">
    <source>
        <dbReference type="SAM" id="Phobius"/>
    </source>
</evidence>
<evidence type="ECO:0000256" key="1">
    <source>
        <dbReference type="SAM" id="MobiDB-lite"/>
    </source>
</evidence>
<feature type="region of interest" description="Disordered" evidence="1">
    <location>
        <begin position="1"/>
        <end position="33"/>
    </location>
</feature>
<keyword evidence="2" id="KW-1133">Transmembrane helix</keyword>
<evidence type="ECO:0000313" key="4">
    <source>
        <dbReference type="Proteomes" id="UP000005801"/>
    </source>
</evidence>
<sequence>MQPNSGDPNPYASPAPPPSNGSDPWTDTQINFDEEPQGTYWGGAAVGFFFGLIGWAIVLAVGKADTKQGANHGFLSAIVLRVLMYIFIALAGG</sequence>
<keyword evidence="2" id="KW-0812">Transmembrane</keyword>
<feature type="transmembrane region" description="Helical" evidence="2">
    <location>
        <begin position="40"/>
        <end position="61"/>
    </location>
</feature>
<feature type="transmembrane region" description="Helical" evidence="2">
    <location>
        <begin position="73"/>
        <end position="92"/>
    </location>
</feature>
<comment type="caution">
    <text evidence="3">The sequence shown here is derived from an EMBL/GenBank/DDBJ whole genome shotgun (WGS) entry which is preliminary data.</text>
</comment>
<gene>
    <name evidence="3" type="ORF">PPSIR1_22621</name>
</gene>
<keyword evidence="2" id="KW-0472">Membrane</keyword>